<dbReference type="InterPro" id="IPR014710">
    <property type="entry name" value="RmlC-like_jellyroll"/>
</dbReference>
<dbReference type="SUPFAM" id="SSF51182">
    <property type="entry name" value="RmlC-like cupins"/>
    <property type="match status" value="1"/>
</dbReference>
<feature type="domain" description="Cupin type-2" evidence="1">
    <location>
        <begin position="52"/>
        <end position="117"/>
    </location>
</feature>
<evidence type="ECO:0000259" key="1">
    <source>
        <dbReference type="Pfam" id="PF07883"/>
    </source>
</evidence>
<sequence length="143" mass="16465">MENKLDSISKALREEYLNDPIVKLDTPFIDERGAIYPIVDEVMESCVIISSKKGTVRANHYHKTDWHYCYVMEGEIQYHWRSTGDTAEPSVVTIAKGQCFFTPPMVDHAMVFSKDTTFVTLGRNPRDQETYEADIERIELVKA</sequence>
<comment type="caution">
    <text evidence="2">The sequence shown here is derived from an EMBL/GenBank/DDBJ whole genome shotgun (WGS) entry which is preliminary data.</text>
</comment>
<dbReference type="Proteomes" id="UP000218767">
    <property type="component" value="Unassembled WGS sequence"/>
</dbReference>
<dbReference type="CDD" id="cd02208">
    <property type="entry name" value="cupin_RmlC-like"/>
    <property type="match status" value="1"/>
</dbReference>
<dbReference type="InterPro" id="IPR011051">
    <property type="entry name" value="RmlC_Cupin_sf"/>
</dbReference>
<dbReference type="Pfam" id="PF07883">
    <property type="entry name" value="Cupin_2"/>
    <property type="match status" value="1"/>
</dbReference>
<reference evidence="3" key="1">
    <citation type="submission" date="2017-08" db="EMBL/GenBank/DDBJ databases">
        <title>A dynamic microbial community with high functional redundancy inhabits the cold, oxic subseafloor aquifer.</title>
        <authorList>
            <person name="Tully B.J."/>
            <person name="Wheat C.G."/>
            <person name="Glazer B.T."/>
            <person name="Huber J.A."/>
        </authorList>
    </citation>
    <scope>NUCLEOTIDE SEQUENCE [LARGE SCALE GENOMIC DNA]</scope>
</reference>
<protein>
    <recommendedName>
        <fullName evidence="1">Cupin type-2 domain-containing protein</fullName>
    </recommendedName>
</protein>
<proteinExistence type="predicted"/>
<name>A0A2A4X476_9GAMM</name>
<accession>A0A2A4X476</accession>
<gene>
    <name evidence="2" type="ORF">COB20_09420</name>
</gene>
<evidence type="ECO:0000313" key="3">
    <source>
        <dbReference type="Proteomes" id="UP000218767"/>
    </source>
</evidence>
<dbReference type="AlphaFoldDB" id="A0A2A4X476"/>
<dbReference type="EMBL" id="NVUL01000051">
    <property type="protein sequence ID" value="PCI76919.1"/>
    <property type="molecule type" value="Genomic_DNA"/>
</dbReference>
<dbReference type="Gene3D" id="2.60.120.10">
    <property type="entry name" value="Jelly Rolls"/>
    <property type="match status" value="1"/>
</dbReference>
<organism evidence="2 3">
    <name type="scientific">SAR86 cluster bacterium</name>
    <dbReference type="NCBI Taxonomy" id="2030880"/>
    <lineage>
        <taxon>Bacteria</taxon>
        <taxon>Pseudomonadati</taxon>
        <taxon>Pseudomonadota</taxon>
        <taxon>Gammaproteobacteria</taxon>
        <taxon>SAR86 cluster</taxon>
    </lineage>
</organism>
<dbReference type="InterPro" id="IPR013096">
    <property type="entry name" value="Cupin_2"/>
</dbReference>
<evidence type="ECO:0000313" key="2">
    <source>
        <dbReference type="EMBL" id="PCI76919.1"/>
    </source>
</evidence>